<dbReference type="WBParaSite" id="TCLT_0000171801-mRNA-1">
    <property type="protein sequence ID" value="TCLT_0000171801-mRNA-1"/>
    <property type="gene ID" value="TCLT_0000171801"/>
</dbReference>
<proteinExistence type="predicted"/>
<feature type="compositionally biased region" description="Basic and acidic residues" evidence="1">
    <location>
        <begin position="220"/>
        <end position="229"/>
    </location>
</feature>
<sequence length="774" mass="87517">MSKSNDFPSLTKEDIEAIFDSAEEMEETIDLNPSSETIGSNNESVACIGCSRISPAVKPTQVVSPMKQMQSSLSSCNDIIVCVMDLLMKREQTLRIAGNTTEANALNAVGFAVINLIAKAVELLESNESVHLGSLLLDALKVSMHKKNNEWENLVLCMESIINLIDQVRKISEVSKCREQEKRSTQPTSAITDKNEYIVEIVNRRKKRKLDGVSSRKHKVESGQRRQETNETYSNLISYSSISPQKFSKVSHQASTPQQSKNHVKIFSENEKSKVNIYCEDRGIKHSGRVGKNKLNREDKVRVLQSNTADFSIVPTSIYTDVNIPISAEALMEECRNNSNNPIFPSTLLVPRNISHHSSDAQGIVSSRETFDYTSSLKQPVSVELPFVCESNFFHTINKVTQSNTSFSSTEVCFNSGQKRNSEQLVQHSSSIKPSQKYGNLNFVKIKKASSKGDKNSEGLKLKKKKVKFSAESENSVIEVLFDPAANAEHLYLIKFSDYRKKYPKGSAFMPEEQARKRDLEKLPPREYDFIKPATEQLYSDAQVLSFCKSCNFSHGYVRNWFIVGSRFSILNENVFGMNVKTRLSRVNYPPLHFKTVCDTLTKISTDISGMKIFLAIGEDWIVEMSITTGEFICFIKNFANVLFQLYAKNYLLMKAKSDFVSDVDDLMKSYAYVEMPTLILFTIPARSGQELDSNCNAYNTALKQLIKSWDVTPTSPFHHTATKQCIELRLIDWQQICCDNNAVNDEDMITILMKHLMEDWGVCLVPKNRVLHL</sequence>
<dbReference type="Proteomes" id="UP000276776">
    <property type="component" value="Unassembled WGS sequence"/>
</dbReference>
<gene>
    <name evidence="2" type="ORF">TCLT_LOCUS1719</name>
</gene>
<reference evidence="4" key="1">
    <citation type="submission" date="2016-04" db="UniProtKB">
        <authorList>
            <consortium name="WormBaseParasite"/>
        </authorList>
    </citation>
    <scope>IDENTIFICATION</scope>
</reference>
<name>A0A0N5CNG1_THECL</name>
<dbReference type="AlphaFoldDB" id="A0A0N5CNG1"/>
<dbReference type="EMBL" id="UYYF01000250">
    <property type="protein sequence ID" value="VDM97308.1"/>
    <property type="molecule type" value="Genomic_DNA"/>
</dbReference>
<feature type="region of interest" description="Disordered" evidence="1">
    <location>
        <begin position="209"/>
        <end position="233"/>
    </location>
</feature>
<dbReference type="OMA" id="ESCEFTR"/>
<evidence type="ECO:0000313" key="2">
    <source>
        <dbReference type="EMBL" id="VDM97308.1"/>
    </source>
</evidence>
<evidence type="ECO:0000256" key="1">
    <source>
        <dbReference type="SAM" id="MobiDB-lite"/>
    </source>
</evidence>
<evidence type="ECO:0000313" key="4">
    <source>
        <dbReference type="WBParaSite" id="TCLT_0000171801-mRNA-1"/>
    </source>
</evidence>
<dbReference type="OrthoDB" id="5817643at2759"/>
<feature type="compositionally biased region" description="Basic residues" evidence="1">
    <location>
        <begin position="209"/>
        <end position="219"/>
    </location>
</feature>
<organism evidence="4">
    <name type="scientific">Thelazia callipaeda</name>
    <name type="common">Oriental eyeworm</name>
    <name type="synonym">Parasitic nematode</name>
    <dbReference type="NCBI Taxonomy" id="103827"/>
    <lineage>
        <taxon>Eukaryota</taxon>
        <taxon>Metazoa</taxon>
        <taxon>Ecdysozoa</taxon>
        <taxon>Nematoda</taxon>
        <taxon>Chromadorea</taxon>
        <taxon>Rhabditida</taxon>
        <taxon>Spirurina</taxon>
        <taxon>Spiruromorpha</taxon>
        <taxon>Thelazioidea</taxon>
        <taxon>Thelaziidae</taxon>
        <taxon>Thelazia</taxon>
    </lineage>
</organism>
<protein>
    <submittedName>
        <fullName evidence="4">Tudor domain-containing protein</fullName>
    </submittedName>
</protein>
<reference evidence="2 3" key="2">
    <citation type="submission" date="2018-11" db="EMBL/GenBank/DDBJ databases">
        <authorList>
            <consortium name="Pathogen Informatics"/>
        </authorList>
    </citation>
    <scope>NUCLEOTIDE SEQUENCE [LARGE SCALE GENOMIC DNA]</scope>
</reference>
<keyword evidence="3" id="KW-1185">Reference proteome</keyword>
<accession>A0A0N5CNG1</accession>
<evidence type="ECO:0000313" key="3">
    <source>
        <dbReference type="Proteomes" id="UP000276776"/>
    </source>
</evidence>